<evidence type="ECO:0000313" key="1">
    <source>
        <dbReference type="EMBL" id="JAO05385.1"/>
    </source>
</evidence>
<protein>
    <submittedName>
        <fullName evidence="1">PPUP8981</fullName>
    </submittedName>
</protein>
<reference evidence="1" key="1">
    <citation type="submission" date="2014-12" db="EMBL/GenBank/DDBJ databases">
        <title>Parallel Evolution in Life History Adaptation Evident in the Tissue-Specific Poeciliopsis prolifica transcriptome.</title>
        <authorList>
            <person name="Jue N.K."/>
            <person name="Foley R.J."/>
            <person name="Obergfell C."/>
            <person name="Reznick D.N."/>
            <person name="O'Neill R.J."/>
            <person name="O'Neill M.J."/>
        </authorList>
    </citation>
    <scope>NUCLEOTIDE SEQUENCE</scope>
</reference>
<proteinExistence type="predicted"/>
<organism evidence="1">
    <name type="scientific">Poeciliopsis prolifica</name>
    <name type="common">blackstripe livebearer</name>
    <dbReference type="NCBI Taxonomy" id="188132"/>
    <lineage>
        <taxon>Eukaryota</taxon>
        <taxon>Metazoa</taxon>
        <taxon>Chordata</taxon>
        <taxon>Craniata</taxon>
        <taxon>Vertebrata</taxon>
        <taxon>Euteleostomi</taxon>
        <taxon>Actinopterygii</taxon>
        <taxon>Neopterygii</taxon>
        <taxon>Teleostei</taxon>
        <taxon>Neoteleostei</taxon>
        <taxon>Acanthomorphata</taxon>
        <taxon>Ovalentaria</taxon>
        <taxon>Atherinomorphae</taxon>
        <taxon>Cyprinodontiformes</taxon>
        <taxon>Poeciliidae</taxon>
        <taxon>Poeciliinae</taxon>
        <taxon>Poeciliopsis</taxon>
    </lineage>
</organism>
<dbReference type="EMBL" id="GBYX01476292">
    <property type="protein sequence ID" value="JAO05385.1"/>
    <property type="molecule type" value="Transcribed_RNA"/>
</dbReference>
<dbReference type="AlphaFoldDB" id="A0A0S7ET62"/>
<gene>
    <name evidence="1" type="primary">PPUP8981</name>
</gene>
<feature type="non-terminal residue" evidence="1">
    <location>
        <position position="1"/>
    </location>
</feature>
<sequence length="100" mass="11057">TYCANDRAADTVILQCRLSGDVNTWLGLVYEHQTTHRPFMNACVRKSPSGDGAMCVIPQISLLSRAEGGRRRERWGTQKGDTELDRESRCSTITAAAVND</sequence>
<accession>A0A0S7ET62</accession>
<name>A0A0S7ET62_9TELE</name>